<keyword evidence="4" id="KW-0175">Coiled coil</keyword>
<dbReference type="KEGG" id="cyz:C3B44_11115"/>
<sequence length="402" mass="43616">MSTPLPGVATDEDGLRNGIHIFTAVLLMVAVASSFQMALIDAAINLILIAAFAAVYFLGSIPVDSWPDGKKQAWIVLLTALWIGEMVVSPVGIYLVFTLFFVYLQVLDELRGVISVVFAASVAVIMQIPNGLTFGGIMGPAVSAVISLAVYYAYRSIQRISSEREQLINQLMDTRAQLAQSEHDQGVIAERQRLAHEIHDTVAQGLSSIQLLLHAAEREVRDTNNAHARDNALERIDQARRAASENLAEARAMIAALTPDSLSRHSLKAALERMADSFGQAGELSIEVDIDGEVRELPMPVEAALLRIAQGAVGNVVKHAEASRCRITVTYEEDEVRLDVVDNGRGFDLQSVRTRRAEMGHVGVEAMRRRAEERGGQLTMESQPGGPTAVSAVLPTPVEGFD</sequence>
<dbReference type="Gene3D" id="1.20.5.1930">
    <property type="match status" value="1"/>
</dbReference>
<feature type="transmembrane region" description="Helical" evidence="6">
    <location>
        <begin position="134"/>
        <end position="154"/>
    </location>
</feature>
<dbReference type="Pfam" id="PF07730">
    <property type="entry name" value="HisKA_3"/>
    <property type="match status" value="1"/>
</dbReference>
<dbReference type="InterPro" id="IPR036890">
    <property type="entry name" value="HATPase_C_sf"/>
</dbReference>
<evidence type="ECO:0000256" key="6">
    <source>
        <dbReference type="SAM" id="Phobius"/>
    </source>
</evidence>
<evidence type="ECO:0000256" key="4">
    <source>
        <dbReference type="SAM" id="Coils"/>
    </source>
</evidence>
<dbReference type="GO" id="GO:0000155">
    <property type="term" value="F:phosphorelay sensor kinase activity"/>
    <property type="evidence" value="ECO:0007669"/>
    <property type="project" value="InterPro"/>
</dbReference>
<evidence type="ECO:0000313" key="9">
    <source>
        <dbReference type="Proteomes" id="UP000244989"/>
    </source>
</evidence>
<comment type="caution">
    <text evidence="8">The sequence shown here is derived from an EMBL/GenBank/DDBJ whole genome shotgun (WGS) entry which is preliminary data.</text>
</comment>
<keyword evidence="6" id="KW-0812">Transmembrane</keyword>
<evidence type="ECO:0000256" key="5">
    <source>
        <dbReference type="SAM" id="MobiDB-lite"/>
    </source>
</evidence>
<dbReference type="EMBL" id="QEEZ01000005">
    <property type="protein sequence ID" value="PWC02127.1"/>
    <property type="molecule type" value="Genomic_DNA"/>
</dbReference>
<evidence type="ECO:0000256" key="2">
    <source>
        <dbReference type="ARBA" id="ARBA00022777"/>
    </source>
</evidence>
<reference evidence="9" key="1">
    <citation type="submission" date="2018-04" db="EMBL/GenBank/DDBJ databases">
        <authorList>
            <person name="Liu S."/>
            <person name="Wang Z."/>
            <person name="Li J."/>
        </authorList>
    </citation>
    <scope>NUCLEOTIDE SEQUENCE [LARGE SCALE GENOMIC DNA]</scope>
    <source>
        <strain evidence="9">2189</strain>
    </source>
</reference>
<feature type="transmembrane region" description="Helical" evidence="6">
    <location>
        <begin position="42"/>
        <end position="61"/>
    </location>
</feature>
<keyword evidence="6" id="KW-0472">Membrane</keyword>
<feature type="transmembrane region" description="Helical" evidence="6">
    <location>
        <begin position="110"/>
        <end position="128"/>
    </location>
</feature>
<dbReference type="AlphaFoldDB" id="A0A2U1T7Z6"/>
<gene>
    <name evidence="8" type="ORF">DF222_03280</name>
</gene>
<dbReference type="Pfam" id="PF02518">
    <property type="entry name" value="HATPase_c"/>
    <property type="match status" value="1"/>
</dbReference>
<keyword evidence="6" id="KW-1133">Transmembrane helix</keyword>
<dbReference type="PANTHER" id="PTHR24421">
    <property type="entry name" value="NITRATE/NITRITE SENSOR PROTEIN NARX-RELATED"/>
    <property type="match status" value="1"/>
</dbReference>
<dbReference type="Gene3D" id="3.30.565.10">
    <property type="entry name" value="Histidine kinase-like ATPase, C-terminal domain"/>
    <property type="match status" value="1"/>
</dbReference>
<dbReference type="PANTHER" id="PTHR24421:SF62">
    <property type="entry name" value="SENSORY TRANSDUCTION HISTIDINE KINASE"/>
    <property type="match status" value="1"/>
</dbReference>
<name>A0A2U1T7Z6_9CORY</name>
<dbReference type="GO" id="GO:0016020">
    <property type="term" value="C:membrane"/>
    <property type="evidence" value="ECO:0007669"/>
    <property type="project" value="InterPro"/>
</dbReference>
<accession>A0A2U1T7Z6</accession>
<dbReference type="GO" id="GO:0046983">
    <property type="term" value="F:protein dimerization activity"/>
    <property type="evidence" value="ECO:0007669"/>
    <property type="project" value="InterPro"/>
</dbReference>
<keyword evidence="3" id="KW-0902">Two-component regulatory system</keyword>
<dbReference type="InterPro" id="IPR005467">
    <property type="entry name" value="His_kinase_dom"/>
</dbReference>
<dbReference type="SUPFAM" id="SSF55874">
    <property type="entry name" value="ATPase domain of HSP90 chaperone/DNA topoisomerase II/histidine kinase"/>
    <property type="match status" value="1"/>
</dbReference>
<dbReference type="OrthoDB" id="144293at2"/>
<dbReference type="PIRSF" id="PIRSF037434">
    <property type="entry name" value="STHK_ChrS"/>
    <property type="match status" value="1"/>
</dbReference>
<organism evidence="8 9">
    <name type="scientific">Corynebacterium yudongzhengii</name>
    <dbReference type="NCBI Taxonomy" id="2080740"/>
    <lineage>
        <taxon>Bacteria</taxon>
        <taxon>Bacillati</taxon>
        <taxon>Actinomycetota</taxon>
        <taxon>Actinomycetes</taxon>
        <taxon>Mycobacteriales</taxon>
        <taxon>Corynebacteriaceae</taxon>
        <taxon>Corynebacterium</taxon>
    </lineage>
</organism>
<evidence type="ECO:0000256" key="1">
    <source>
        <dbReference type="ARBA" id="ARBA00022679"/>
    </source>
</evidence>
<feature type="region of interest" description="Disordered" evidence="5">
    <location>
        <begin position="374"/>
        <end position="402"/>
    </location>
</feature>
<dbReference type="CDD" id="cd16917">
    <property type="entry name" value="HATPase_UhpB-NarQ-NarX-like"/>
    <property type="match status" value="1"/>
</dbReference>
<dbReference type="Proteomes" id="UP000244989">
    <property type="component" value="Unassembled WGS sequence"/>
</dbReference>
<feature type="transmembrane region" description="Helical" evidence="6">
    <location>
        <begin position="18"/>
        <end position="35"/>
    </location>
</feature>
<keyword evidence="9" id="KW-1185">Reference proteome</keyword>
<dbReference type="InterPro" id="IPR017205">
    <property type="entry name" value="Sig_transdc_His_kinase_ChrS"/>
</dbReference>
<feature type="transmembrane region" description="Helical" evidence="6">
    <location>
        <begin position="73"/>
        <end position="103"/>
    </location>
</feature>
<dbReference type="InterPro" id="IPR050482">
    <property type="entry name" value="Sensor_HK_TwoCompSys"/>
</dbReference>
<dbReference type="PROSITE" id="PS50109">
    <property type="entry name" value="HIS_KIN"/>
    <property type="match status" value="1"/>
</dbReference>
<evidence type="ECO:0000259" key="7">
    <source>
        <dbReference type="PROSITE" id="PS50109"/>
    </source>
</evidence>
<feature type="domain" description="Histidine kinase" evidence="7">
    <location>
        <begin position="193"/>
        <end position="398"/>
    </location>
</feature>
<dbReference type="InterPro" id="IPR003594">
    <property type="entry name" value="HATPase_dom"/>
</dbReference>
<keyword evidence="1" id="KW-0808">Transferase</keyword>
<evidence type="ECO:0000256" key="3">
    <source>
        <dbReference type="ARBA" id="ARBA00023012"/>
    </source>
</evidence>
<evidence type="ECO:0000313" key="8">
    <source>
        <dbReference type="EMBL" id="PWC02127.1"/>
    </source>
</evidence>
<dbReference type="RefSeq" id="WP_108432421.1">
    <property type="nucleotide sequence ID" value="NZ_CP026947.1"/>
</dbReference>
<feature type="coiled-coil region" evidence="4">
    <location>
        <begin position="157"/>
        <end position="184"/>
    </location>
</feature>
<proteinExistence type="predicted"/>
<keyword evidence="2 8" id="KW-0418">Kinase</keyword>
<protein>
    <submittedName>
        <fullName evidence="8">Sensor histidine kinase</fullName>
    </submittedName>
</protein>
<dbReference type="InterPro" id="IPR011712">
    <property type="entry name" value="Sig_transdc_His_kin_sub3_dim/P"/>
</dbReference>